<evidence type="ECO:0000313" key="2">
    <source>
        <dbReference type="Proteomes" id="UP000060699"/>
    </source>
</evidence>
<protein>
    <submittedName>
        <fullName evidence="1">Uncharacterized protein</fullName>
    </submittedName>
</protein>
<dbReference type="AlphaFoldDB" id="A0A0U3CVM5"/>
<dbReference type="EMBL" id="CP013729">
    <property type="protein sequence ID" value="ALV05382.1"/>
    <property type="molecule type" value="Genomic_DNA"/>
</dbReference>
<sequence length="111" mass="11706" precursor="true">MNRLLTTAAVLSLSLASMAQAATAESAEAKSLRAECAAQKQVKFDAPAADNEFRFVYSKGQYRGEAKDGQPLDCAAKQYSQFLASADPVRVMEAYPTAAGRAKVGAKAASK</sequence>
<dbReference type="RefSeq" id="WP_058933861.1">
    <property type="nucleotide sequence ID" value="NZ_CP013729.1"/>
</dbReference>
<organism evidence="1 2">
    <name type="scientific">Roseateles depolymerans</name>
    <dbReference type="NCBI Taxonomy" id="76731"/>
    <lineage>
        <taxon>Bacteria</taxon>
        <taxon>Pseudomonadati</taxon>
        <taxon>Pseudomonadota</taxon>
        <taxon>Betaproteobacteria</taxon>
        <taxon>Burkholderiales</taxon>
        <taxon>Sphaerotilaceae</taxon>
        <taxon>Roseateles</taxon>
    </lineage>
</organism>
<dbReference type="Proteomes" id="UP000060699">
    <property type="component" value="Chromosome"/>
</dbReference>
<accession>A0A0U3CVM5</accession>
<proteinExistence type="predicted"/>
<dbReference type="KEGG" id="rdp:RD2015_886"/>
<gene>
    <name evidence="1" type="ORF">RD2015_886</name>
</gene>
<dbReference type="OrthoDB" id="8904242at2"/>
<evidence type="ECO:0000313" key="1">
    <source>
        <dbReference type="EMBL" id="ALV05382.1"/>
    </source>
</evidence>
<keyword evidence="2" id="KW-1185">Reference proteome</keyword>
<name>A0A0U3CVM5_9BURK</name>
<reference evidence="1 2" key="1">
    <citation type="submission" date="2015-12" db="EMBL/GenBank/DDBJ databases">
        <title>Complete genome of Roseateles depolymerans KCTC 42856.</title>
        <authorList>
            <person name="Kim K.M."/>
        </authorList>
    </citation>
    <scope>NUCLEOTIDE SEQUENCE [LARGE SCALE GENOMIC DNA]</scope>
    <source>
        <strain evidence="1 2">KCTC 42856</strain>
    </source>
</reference>